<dbReference type="PIRSF" id="PIRSF001332">
    <property type="entry name" value="Acetolac_decarb"/>
    <property type="match status" value="1"/>
</dbReference>
<dbReference type="UniPathway" id="UPA00626">
    <property type="reaction ID" value="UER00678"/>
</dbReference>
<protein>
    <recommendedName>
        <fullName evidence="5 9">Alpha-acetolactate decarboxylase</fullName>
        <ecNumber evidence="4 9">4.1.1.5</ecNumber>
    </recommendedName>
</protein>
<dbReference type="PANTHER" id="PTHR35524:SF1">
    <property type="entry name" value="ALPHA-ACETOLACTATE DECARBOXYLASE"/>
    <property type="match status" value="1"/>
</dbReference>
<keyword evidence="8 9" id="KW-0456">Lyase</keyword>
<dbReference type="GO" id="GO:0047605">
    <property type="term" value="F:acetolactate decarboxylase activity"/>
    <property type="evidence" value="ECO:0007669"/>
    <property type="project" value="UniProtKB-UniRule"/>
</dbReference>
<dbReference type="RefSeq" id="WP_076756216.1">
    <property type="nucleotide sequence ID" value="NZ_CP023018.1"/>
</dbReference>
<evidence type="ECO:0000256" key="7">
    <source>
        <dbReference type="ARBA" id="ARBA00023061"/>
    </source>
</evidence>
<dbReference type="Pfam" id="PF03306">
    <property type="entry name" value="AAL_decarboxy"/>
    <property type="match status" value="1"/>
</dbReference>
<keyword evidence="7 9" id="KW-0005">Acetoin biosynthesis</keyword>
<reference evidence="10 11" key="1">
    <citation type="submission" date="2017-01" db="EMBL/GenBank/DDBJ databases">
        <authorList>
            <person name="Mah S.A."/>
            <person name="Swanson W.J."/>
            <person name="Moy G.W."/>
            <person name="Vacquier V.D."/>
        </authorList>
    </citation>
    <scope>NUCLEOTIDE SEQUENCE [LARGE SCALE GENOMIC DNA]</scope>
    <source>
        <strain evidence="10 11">M9</strain>
    </source>
</reference>
<name>A0A1R3W7V3_9GAMM</name>
<dbReference type="EMBL" id="FTPK01000003">
    <property type="protein sequence ID" value="SIT73274.1"/>
    <property type="molecule type" value="Genomic_DNA"/>
</dbReference>
<dbReference type="OrthoDB" id="8612680at2"/>
<evidence type="ECO:0000256" key="9">
    <source>
        <dbReference type="PIRNR" id="PIRNR001332"/>
    </source>
</evidence>
<dbReference type="AlphaFoldDB" id="A0A1R3W7V3"/>
<dbReference type="EC" id="4.1.1.5" evidence="4 9"/>
<dbReference type="Proteomes" id="UP000223759">
    <property type="component" value="Unassembled WGS sequence"/>
</dbReference>
<evidence type="ECO:0000256" key="8">
    <source>
        <dbReference type="ARBA" id="ARBA00023239"/>
    </source>
</evidence>
<evidence type="ECO:0000256" key="2">
    <source>
        <dbReference type="ARBA" id="ARBA00005170"/>
    </source>
</evidence>
<evidence type="ECO:0000313" key="10">
    <source>
        <dbReference type="EMBL" id="SIT73274.1"/>
    </source>
</evidence>
<dbReference type="STRING" id="233100.SAMN05216526_1845"/>
<comment type="catalytic activity">
    <reaction evidence="1 9">
        <text>(2S)-2-acetolactate + H(+) = (R)-acetoin + CO2</text>
        <dbReference type="Rhea" id="RHEA:21580"/>
        <dbReference type="ChEBI" id="CHEBI:15378"/>
        <dbReference type="ChEBI" id="CHEBI:15686"/>
        <dbReference type="ChEBI" id="CHEBI:16526"/>
        <dbReference type="ChEBI" id="CHEBI:58476"/>
        <dbReference type="EC" id="4.1.1.5"/>
    </reaction>
</comment>
<comment type="similarity">
    <text evidence="3 9">Belongs to the alpha-acetolactate decarboxylase family.</text>
</comment>
<dbReference type="Gene3D" id="3.30.1330.80">
    <property type="entry name" value="Hypothetical protein, similar to alpha- acetolactate decarboxylase, domain 2"/>
    <property type="match status" value="2"/>
</dbReference>
<evidence type="ECO:0000313" key="11">
    <source>
        <dbReference type="Proteomes" id="UP000223759"/>
    </source>
</evidence>
<evidence type="ECO:0000256" key="5">
    <source>
        <dbReference type="ARBA" id="ARBA00020164"/>
    </source>
</evidence>
<accession>A0A1R3W7V3</accession>
<dbReference type="CDD" id="cd17299">
    <property type="entry name" value="acetolactate_decarboxylase"/>
    <property type="match status" value="1"/>
</dbReference>
<evidence type="ECO:0000256" key="6">
    <source>
        <dbReference type="ARBA" id="ARBA00022793"/>
    </source>
</evidence>
<evidence type="ECO:0000256" key="1">
    <source>
        <dbReference type="ARBA" id="ARBA00001784"/>
    </source>
</evidence>
<comment type="pathway">
    <text evidence="2 9">Polyol metabolism; (R,R)-butane-2,3-diol biosynthesis; (R,R)-butane-2,3-diol from pyruvate: step 2/3.</text>
</comment>
<dbReference type="NCBIfam" id="TIGR01252">
    <property type="entry name" value="acetolac_decarb"/>
    <property type="match status" value="1"/>
</dbReference>
<sequence length="236" mass="26931">MSRKGSSLYISAPVNALVEGLYREDTLVRDILEQGDFGIGTFNDLDGEMVVVDGRVYQLRADGLSHDVPDEARTPFACVTFFRPYSFEDLDQPLDYAQLIDILDRMVPSKNMLYAIRLEGHFDYVRTRSVPRQDAYKPLVEVTREQPEFEFENVRGTMVGFWTPDFLSSVAVPGYHLHFLTEDCQRGGHLLTCKPHGIRVSLQHMPNIQLGLPMTLDYLTQGFDRDIQADLNEAEH</sequence>
<keyword evidence="11" id="KW-1185">Reference proteome</keyword>
<evidence type="ECO:0000256" key="4">
    <source>
        <dbReference type="ARBA" id="ARBA00013204"/>
    </source>
</evidence>
<dbReference type="SUPFAM" id="SSF117856">
    <property type="entry name" value="AF0104/ALDC/Ptd012-like"/>
    <property type="match status" value="1"/>
</dbReference>
<evidence type="ECO:0000256" key="3">
    <source>
        <dbReference type="ARBA" id="ARBA00007106"/>
    </source>
</evidence>
<dbReference type="GO" id="GO:0045151">
    <property type="term" value="P:acetoin biosynthetic process"/>
    <property type="evidence" value="ECO:0007669"/>
    <property type="project" value="UniProtKB-UniRule"/>
</dbReference>
<dbReference type="PANTHER" id="PTHR35524">
    <property type="entry name" value="ALPHA-ACETOLACTATE DECARBOXYLASE"/>
    <property type="match status" value="1"/>
</dbReference>
<proteinExistence type="inferred from homology"/>
<dbReference type="InterPro" id="IPR005128">
    <property type="entry name" value="Acetolactate_a_deCO2ase"/>
</dbReference>
<keyword evidence="6 9" id="KW-0210">Decarboxylase</keyword>
<organism evidence="10 11">
    <name type="scientific">Ectothiorhodosinus mongolicus</name>
    <dbReference type="NCBI Taxonomy" id="233100"/>
    <lineage>
        <taxon>Bacteria</taxon>
        <taxon>Pseudomonadati</taxon>
        <taxon>Pseudomonadota</taxon>
        <taxon>Gammaproteobacteria</taxon>
        <taxon>Chromatiales</taxon>
        <taxon>Ectothiorhodospiraceae</taxon>
        <taxon>Ectothiorhodosinus</taxon>
    </lineage>
</organism>
<gene>
    <name evidence="10" type="ORF">SAMN05216526_1845</name>
</gene>